<dbReference type="Proteomes" id="UP000318704">
    <property type="component" value="Chromosome"/>
</dbReference>
<evidence type="ECO:0000313" key="3">
    <source>
        <dbReference type="Proteomes" id="UP000318704"/>
    </source>
</evidence>
<keyword evidence="1" id="KW-0472">Membrane</keyword>
<gene>
    <name evidence="2" type="ORF">V144x_26560</name>
</gene>
<organism evidence="2 3">
    <name type="scientific">Gimesia aquarii</name>
    <dbReference type="NCBI Taxonomy" id="2527964"/>
    <lineage>
        <taxon>Bacteria</taxon>
        <taxon>Pseudomonadati</taxon>
        <taxon>Planctomycetota</taxon>
        <taxon>Planctomycetia</taxon>
        <taxon>Planctomycetales</taxon>
        <taxon>Planctomycetaceae</taxon>
        <taxon>Gimesia</taxon>
    </lineage>
</organism>
<accession>A0A517VW10</accession>
<evidence type="ECO:0000313" key="2">
    <source>
        <dbReference type="EMBL" id="QDT97185.1"/>
    </source>
</evidence>
<keyword evidence="1" id="KW-1133">Transmembrane helix</keyword>
<evidence type="ECO:0000256" key="1">
    <source>
        <dbReference type="SAM" id="Phobius"/>
    </source>
</evidence>
<proteinExistence type="predicted"/>
<reference evidence="2 3" key="1">
    <citation type="submission" date="2019-03" db="EMBL/GenBank/DDBJ databases">
        <title>Deep-cultivation of Planctomycetes and their phenomic and genomic characterization uncovers novel biology.</title>
        <authorList>
            <person name="Wiegand S."/>
            <person name="Jogler M."/>
            <person name="Boedeker C."/>
            <person name="Pinto D."/>
            <person name="Vollmers J."/>
            <person name="Rivas-Marin E."/>
            <person name="Kohn T."/>
            <person name="Peeters S.H."/>
            <person name="Heuer A."/>
            <person name="Rast P."/>
            <person name="Oberbeckmann S."/>
            <person name="Bunk B."/>
            <person name="Jeske O."/>
            <person name="Meyerdierks A."/>
            <person name="Storesund J.E."/>
            <person name="Kallscheuer N."/>
            <person name="Luecker S."/>
            <person name="Lage O.M."/>
            <person name="Pohl T."/>
            <person name="Merkel B.J."/>
            <person name="Hornburger P."/>
            <person name="Mueller R.-W."/>
            <person name="Bruemmer F."/>
            <person name="Labrenz M."/>
            <person name="Spormann A.M."/>
            <person name="Op den Camp H."/>
            <person name="Overmann J."/>
            <person name="Amann R."/>
            <person name="Jetten M.S.M."/>
            <person name="Mascher T."/>
            <person name="Medema M.H."/>
            <person name="Devos D.P."/>
            <person name="Kaster A.-K."/>
            <person name="Ovreas L."/>
            <person name="Rohde M."/>
            <person name="Galperin M.Y."/>
            <person name="Jogler C."/>
        </authorList>
    </citation>
    <scope>NUCLEOTIDE SEQUENCE [LARGE SCALE GENOMIC DNA]</scope>
    <source>
        <strain evidence="2 3">V144</strain>
    </source>
</reference>
<keyword evidence="1" id="KW-0812">Transmembrane</keyword>
<dbReference type="KEGG" id="gaw:V144x_26560"/>
<dbReference type="AlphaFoldDB" id="A0A517VW10"/>
<sequence>MSEVKESKFIKYTCYAVPILLVLYVLSIGPAAAFLCDSDGRVKNPEHEALVFTFYTPLIYVATSNKFLLNAYVSYVNLWNDSNTSVE</sequence>
<protein>
    <submittedName>
        <fullName evidence="2">Uncharacterized protein</fullName>
    </submittedName>
</protein>
<name>A0A517VW10_9PLAN</name>
<feature type="transmembrane region" description="Helical" evidence="1">
    <location>
        <begin position="12"/>
        <end position="35"/>
    </location>
</feature>
<dbReference type="EMBL" id="CP037920">
    <property type="protein sequence ID" value="QDT97185.1"/>
    <property type="molecule type" value="Genomic_DNA"/>
</dbReference>